<dbReference type="Gene3D" id="3.20.20.20">
    <property type="entry name" value="Dihydropteroate synthase-like"/>
    <property type="match status" value="1"/>
</dbReference>
<dbReference type="SUPFAM" id="SSF51717">
    <property type="entry name" value="Dihydropteroate synthetase-like"/>
    <property type="match status" value="1"/>
</dbReference>
<sequence>FLLMAAYAGLDAVILNPLDAKMMSFIKAADMLTGKDPSFP</sequence>
<evidence type="ECO:0008006" key="2">
    <source>
        <dbReference type="Google" id="ProtNLM"/>
    </source>
</evidence>
<gene>
    <name evidence="1" type="ORF">S06H3_52838</name>
</gene>
<accession>X1P920</accession>
<protein>
    <recommendedName>
        <fullName evidence="2">Pterin-binding domain-containing protein</fullName>
    </recommendedName>
</protein>
<organism evidence="1">
    <name type="scientific">marine sediment metagenome</name>
    <dbReference type="NCBI Taxonomy" id="412755"/>
    <lineage>
        <taxon>unclassified sequences</taxon>
        <taxon>metagenomes</taxon>
        <taxon>ecological metagenomes</taxon>
    </lineage>
</organism>
<dbReference type="InterPro" id="IPR011005">
    <property type="entry name" value="Dihydropteroate_synth-like_sf"/>
</dbReference>
<dbReference type="EMBL" id="BARV01033639">
    <property type="protein sequence ID" value="GAI52353.1"/>
    <property type="molecule type" value="Genomic_DNA"/>
</dbReference>
<name>X1P920_9ZZZZ</name>
<dbReference type="AlphaFoldDB" id="X1P920"/>
<feature type="non-terminal residue" evidence="1">
    <location>
        <position position="1"/>
    </location>
</feature>
<reference evidence="1" key="1">
    <citation type="journal article" date="2014" name="Front. Microbiol.">
        <title>High frequency of phylogenetically diverse reductive dehalogenase-homologous genes in deep subseafloor sedimentary metagenomes.</title>
        <authorList>
            <person name="Kawai M."/>
            <person name="Futagami T."/>
            <person name="Toyoda A."/>
            <person name="Takaki Y."/>
            <person name="Nishi S."/>
            <person name="Hori S."/>
            <person name="Arai W."/>
            <person name="Tsubouchi T."/>
            <person name="Morono Y."/>
            <person name="Uchiyama I."/>
            <person name="Ito T."/>
            <person name="Fujiyama A."/>
            <person name="Inagaki F."/>
            <person name="Takami H."/>
        </authorList>
    </citation>
    <scope>NUCLEOTIDE SEQUENCE</scope>
    <source>
        <strain evidence="1">Expedition CK06-06</strain>
    </source>
</reference>
<proteinExistence type="predicted"/>
<evidence type="ECO:0000313" key="1">
    <source>
        <dbReference type="EMBL" id="GAI52353.1"/>
    </source>
</evidence>
<comment type="caution">
    <text evidence="1">The sequence shown here is derived from an EMBL/GenBank/DDBJ whole genome shotgun (WGS) entry which is preliminary data.</text>
</comment>